<dbReference type="InterPro" id="IPR025155">
    <property type="entry name" value="WxxW_domain"/>
</dbReference>
<dbReference type="Pfam" id="PF23708">
    <property type="entry name" value="CILP_5th"/>
    <property type="match status" value="1"/>
</dbReference>
<dbReference type="SMART" id="SM00409">
    <property type="entry name" value="IG"/>
    <property type="match status" value="1"/>
</dbReference>
<dbReference type="SUPFAM" id="SSF82895">
    <property type="entry name" value="TSP-1 type 1 repeat"/>
    <property type="match status" value="1"/>
</dbReference>
<dbReference type="InterPro" id="IPR008969">
    <property type="entry name" value="CarboxyPept-like_regulatory"/>
</dbReference>
<dbReference type="InterPro" id="IPR003598">
    <property type="entry name" value="Ig_sub2"/>
</dbReference>
<name>A0A8C1Y5M3_CYPCA</name>
<dbReference type="PROSITE" id="PS50092">
    <property type="entry name" value="TSP1"/>
    <property type="match status" value="1"/>
</dbReference>
<dbReference type="InterPro" id="IPR036383">
    <property type="entry name" value="TSP1_rpt_sf"/>
</dbReference>
<dbReference type="Gene3D" id="2.20.100.10">
    <property type="entry name" value="Thrombospondin type-1 (TSP1) repeat"/>
    <property type="match status" value="1"/>
</dbReference>
<sequence length="684" mass="75870">MRCLSTWTVLLLGITGTLSQGTWRSIMGTSGRPNPAVYHNEDNYKWTTWFNVDHPGGKGDYEKLNVIRFYYRARVCEVPQALEARTTKWIPAPSTGERVHSDPAVGFWCVNDEQPVGRNCSNYAVRFLCPKELVSDVGEVMWGPWSDWSLCPAQCDQVAIQHRSRSCKSSSKQCNGQTVEARSCRGPPCPRCDLQCVMGRVNDECSGCMCQDHTVLGSVRSAGGLPAPGAAILRADSTPKLLTVTDHNGHFQVPGICPDGNMTLMIKLKNHSPHQVTVPPSTERTSILLLKLERAKKLYVLKNPENKARREGQTAAFCCKVDGTPEPNQYEWFHNGTLLDRSQYQYDQTLVLRNLSLDHIGQYYCRASNENGAIKSKIATLTVIGQKAPSCNPKPDSHLIRLPHDCFQNETNSFYYDVGKCPTSMCTGKLDNGIRCKDSVSFCCGISNMEEKEITCQGYQLPVMIVTQCGCKTCVDTKAIVRGRAIAADTGEPMRFGHIYMDGTRISRTGYKGTFSIQVPTNTERLVLTFVDNMEKFVNTTKVLPFNPRGGAVFHEIKLLRKKPAVIISSRETNKLDLGEVEGQDPIAEIEIPPNAFYKENGEVFMGNVKASVTFLDPRDVSTAAAAQSDLNFIGDEGDTLPLRTYGMFSVDFRDEEGGESLNAGEVKVRLDAAQVKMPEHLKT</sequence>
<feature type="chain" id="PRO_5034813078" evidence="5">
    <location>
        <begin position="20"/>
        <end position="684"/>
    </location>
</feature>
<evidence type="ECO:0000256" key="3">
    <source>
        <dbReference type="ARBA" id="ARBA00022729"/>
    </source>
</evidence>
<protein>
    <submittedName>
        <fullName evidence="7">Cartilage intermediate layer protein, nucleotide pyrophosphohydrolase</fullName>
    </submittedName>
</protein>
<dbReference type="SMART" id="SM00209">
    <property type="entry name" value="TSP1"/>
    <property type="match status" value="1"/>
</dbReference>
<comment type="subcellular location">
    <subcellularLocation>
        <location evidence="1">Secreted</location>
    </subcellularLocation>
</comment>
<dbReference type="AlphaFoldDB" id="A0A8C1Y5M3"/>
<dbReference type="SUPFAM" id="SSF48726">
    <property type="entry name" value="Immunoglobulin"/>
    <property type="match status" value="1"/>
</dbReference>
<dbReference type="InterPro" id="IPR056255">
    <property type="entry name" value="CILP-1/2_dom"/>
</dbReference>
<dbReference type="InterPro" id="IPR003599">
    <property type="entry name" value="Ig_sub"/>
</dbReference>
<dbReference type="InterPro" id="IPR036179">
    <property type="entry name" value="Ig-like_dom_sf"/>
</dbReference>
<dbReference type="Proteomes" id="UP000694700">
    <property type="component" value="Unplaced"/>
</dbReference>
<dbReference type="InterPro" id="IPR039675">
    <property type="entry name" value="CILP1/CILP2"/>
</dbReference>
<evidence type="ECO:0000259" key="6">
    <source>
        <dbReference type="PROSITE" id="PS50835"/>
    </source>
</evidence>
<dbReference type="PANTHER" id="PTHR15031">
    <property type="entry name" value="CARTILAGE INTERMEDIATE LAYER PROTEIN CLIP"/>
    <property type="match status" value="1"/>
</dbReference>
<keyword evidence="3 5" id="KW-0732">Signal</keyword>
<dbReference type="Pfam" id="PF23591">
    <property type="entry name" value="CILP"/>
    <property type="match status" value="1"/>
</dbReference>
<organism evidence="7 8">
    <name type="scientific">Cyprinus carpio</name>
    <name type="common">Common carp</name>
    <dbReference type="NCBI Taxonomy" id="7962"/>
    <lineage>
        <taxon>Eukaryota</taxon>
        <taxon>Metazoa</taxon>
        <taxon>Chordata</taxon>
        <taxon>Craniata</taxon>
        <taxon>Vertebrata</taxon>
        <taxon>Euteleostomi</taxon>
        <taxon>Actinopterygii</taxon>
        <taxon>Neopterygii</taxon>
        <taxon>Teleostei</taxon>
        <taxon>Ostariophysi</taxon>
        <taxon>Cypriniformes</taxon>
        <taxon>Cyprinidae</taxon>
        <taxon>Cyprininae</taxon>
        <taxon>Cyprinus</taxon>
    </lineage>
</organism>
<dbReference type="SMART" id="SM00408">
    <property type="entry name" value="IGc2"/>
    <property type="match status" value="1"/>
</dbReference>
<dbReference type="Pfam" id="PF13330">
    <property type="entry name" value="Mucin2_WxxW"/>
    <property type="match status" value="1"/>
</dbReference>
<reference evidence="7" key="1">
    <citation type="submission" date="2025-08" db="UniProtKB">
        <authorList>
            <consortium name="Ensembl"/>
        </authorList>
    </citation>
    <scope>IDENTIFICATION</scope>
</reference>
<dbReference type="Gene3D" id="2.60.40.10">
    <property type="entry name" value="Immunoglobulins"/>
    <property type="match status" value="1"/>
</dbReference>
<evidence type="ECO:0000313" key="8">
    <source>
        <dbReference type="Proteomes" id="UP000694700"/>
    </source>
</evidence>
<dbReference type="SUPFAM" id="SSF49464">
    <property type="entry name" value="Carboxypeptidase regulatory domain-like"/>
    <property type="match status" value="1"/>
</dbReference>
<keyword evidence="4" id="KW-0325">Glycoprotein</keyword>
<dbReference type="InterPro" id="IPR007110">
    <property type="entry name" value="Ig-like_dom"/>
</dbReference>
<dbReference type="Ensembl" id="ENSCCRT00015094204.1">
    <property type="protein sequence ID" value="ENSCCRP00015091267.1"/>
    <property type="gene ID" value="ENSCCRG00015036811.1"/>
</dbReference>
<evidence type="ECO:0000256" key="4">
    <source>
        <dbReference type="ARBA" id="ARBA00023180"/>
    </source>
</evidence>
<accession>A0A8C1Y5M3</accession>
<dbReference type="InterPro" id="IPR013783">
    <property type="entry name" value="Ig-like_fold"/>
</dbReference>
<dbReference type="PROSITE" id="PS50835">
    <property type="entry name" value="IG_LIKE"/>
    <property type="match status" value="1"/>
</dbReference>
<dbReference type="Pfam" id="PF00090">
    <property type="entry name" value="TSP_1"/>
    <property type="match status" value="1"/>
</dbReference>
<feature type="domain" description="Ig-like" evidence="6">
    <location>
        <begin position="280"/>
        <end position="382"/>
    </location>
</feature>
<dbReference type="Pfam" id="PF13927">
    <property type="entry name" value="Ig_3"/>
    <property type="match status" value="1"/>
</dbReference>
<dbReference type="InterPro" id="IPR000884">
    <property type="entry name" value="TSP1_rpt"/>
</dbReference>
<dbReference type="InterPro" id="IPR056256">
    <property type="entry name" value="CILP-1/2_b-sand_dom2"/>
</dbReference>
<dbReference type="PANTHER" id="PTHR15031:SF3">
    <property type="entry name" value="CARTILAGE INTERMEDIATE LAYER PROTEIN 1"/>
    <property type="match status" value="1"/>
</dbReference>
<evidence type="ECO:0000256" key="5">
    <source>
        <dbReference type="SAM" id="SignalP"/>
    </source>
</evidence>
<dbReference type="GO" id="GO:0005615">
    <property type="term" value="C:extracellular space"/>
    <property type="evidence" value="ECO:0007669"/>
    <property type="project" value="TreeGrafter"/>
</dbReference>
<evidence type="ECO:0000256" key="1">
    <source>
        <dbReference type="ARBA" id="ARBA00004613"/>
    </source>
</evidence>
<evidence type="ECO:0000256" key="2">
    <source>
        <dbReference type="ARBA" id="ARBA00022525"/>
    </source>
</evidence>
<proteinExistence type="predicted"/>
<keyword evidence="2" id="KW-0964">Secreted</keyword>
<evidence type="ECO:0000313" key="7">
    <source>
        <dbReference type="Ensembl" id="ENSCCRP00015091267.1"/>
    </source>
</evidence>
<feature type="signal peptide" evidence="5">
    <location>
        <begin position="1"/>
        <end position="19"/>
    </location>
</feature>